<dbReference type="InParanoid" id="K0KTY2"/>
<feature type="compositionally biased region" description="Low complexity" evidence="1">
    <location>
        <begin position="264"/>
        <end position="281"/>
    </location>
</feature>
<proteinExistence type="predicted"/>
<dbReference type="EMBL" id="CAIF01000257">
    <property type="protein sequence ID" value="CCH46641.1"/>
    <property type="molecule type" value="Genomic_DNA"/>
</dbReference>
<accession>K0KTY2</accession>
<organism evidence="2 3">
    <name type="scientific">Wickerhamomyces ciferrii (strain ATCC 14091 / BCRC 22168 / CBS 111 / JCM 3599 / NBRC 0793 / NRRL Y-1031 F-60-10)</name>
    <name type="common">Yeast</name>
    <name type="synonym">Pichia ciferrii</name>
    <dbReference type="NCBI Taxonomy" id="1206466"/>
    <lineage>
        <taxon>Eukaryota</taxon>
        <taxon>Fungi</taxon>
        <taxon>Dikarya</taxon>
        <taxon>Ascomycota</taxon>
        <taxon>Saccharomycotina</taxon>
        <taxon>Saccharomycetes</taxon>
        <taxon>Phaffomycetales</taxon>
        <taxon>Wickerhamomycetaceae</taxon>
        <taxon>Wickerhamomyces</taxon>
    </lineage>
</organism>
<gene>
    <name evidence="2" type="ORF">BN7_6236</name>
</gene>
<dbReference type="HOGENOM" id="CLU_778916_0_0_1"/>
<reference evidence="2 3" key="1">
    <citation type="journal article" date="2012" name="Eukaryot. Cell">
        <title>Draft genome sequence of Wickerhamomyces ciferrii NRRL Y-1031 F-60-10.</title>
        <authorList>
            <person name="Schneider J."/>
            <person name="Andrea H."/>
            <person name="Blom J."/>
            <person name="Jaenicke S."/>
            <person name="Ruckert C."/>
            <person name="Schorsch C."/>
            <person name="Szczepanowski R."/>
            <person name="Farwick M."/>
            <person name="Goesmann A."/>
            <person name="Puhler A."/>
            <person name="Schaffer S."/>
            <person name="Tauch A."/>
            <person name="Kohler T."/>
            <person name="Brinkrolf K."/>
        </authorList>
    </citation>
    <scope>NUCLEOTIDE SEQUENCE [LARGE SCALE GENOMIC DNA]</scope>
    <source>
        <strain evidence="3">ATCC 14091 / BCRC 22168 / CBS 111 / JCM 3599 / NBRC 0793 / NRRL Y-1031 F-60-10</strain>
    </source>
</reference>
<keyword evidence="3" id="KW-1185">Reference proteome</keyword>
<feature type="region of interest" description="Disordered" evidence="1">
    <location>
        <begin position="261"/>
        <end position="281"/>
    </location>
</feature>
<comment type="caution">
    <text evidence="2">The sequence shown here is derived from an EMBL/GenBank/DDBJ whole genome shotgun (WGS) entry which is preliminary data.</text>
</comment>
<dbReference type="Proteomes" id="UP000009328">
    <property type="component" value="Unassembled WGS sequence"/>
</dbReference>
<feature type="region of interest" description="Disordered" evidence="1">
    <location>
        <begin position="1"/>
        <end position="24"/>
    </location>
</feature>
<sequence>MSQEPTTKKQKTKPSSENDQQPSALTIKKANEVFEFMRSKRLSIADFVSAIPYVSGNGRRQEVITQELFANEAVLEDLLLKKNYDVDLKPLTNVIGKKLLQELKNLQQNSSIFGKYKTCQSKTKDDLISSSSTLLDLNFNSIEGIDKEAPILTDLFKQLLSNSLENNTPSTNISNDNDDNNSNVEKTSLHNRLILILSVLCYSRNKKKSTNLPILFGLYLNSLGLTTKRGLQIFNKFGITVNQKTINDVLNDLSRLTEHEERNIQVQQQQQQQQPENNNNDNIYHQLQRKQDNLHISAREESRNKENSDALVLPFTQNIISSTNESYKTTSENTSALKISDHVKFNQFFDQYTQNT</sequence>
<name>K0KTY2_WICCF</name>
<dbReference type="AlphaFoldDB" id="K0KTY2"/>
<protein>
    <submittedName>
        <fullName evidence="2">Uncharacterized protein</fullName>
    </submittedName>
</protein>
<evidence type="ECO:0000313" key="3">
    <source>
        <dbReference type="Proteomes" id="UP000009328"/>
    </source>
</evidence>
<evidence type="ECO:0000313" key="2">
    <source>
        <dbReference type="EMBL" id="CCH46641.1"/>
    </source>
</evidence>
<evidence type="ECO:0000256" key="1">
    <source>
        <dbReference type="SAM" id="MobiDB-lite"/>
    </source>
</evidence>